<evidence type="ECO:0000313" key="2">
    <source>
        <dbReference type="EMBL" id="GFY22647.1"/>
    </source>
</evidence>
<feature type="compositionally biased region" description="Polar residues" evidence="1">
    <location>
        <begin position="16"/>
        <end position="31"/>
    </location>
</feature>
<protein>
    <submittedName>
        <fullName evidence="2">Uncharacterized protein</fullName>
    </submittedName>
</protein>
<feature type="region of interest" description="Disordered" evidence="1">
    <location>
        <begin position="16"/>
        <end position="54"/>
    </location>
</feature>
<sequence>MSNKYEERFLNRRIRGSSQEFRDTNQSSSNRFPIRNRQGKWGDIRGNNLYSDNSRPQREFNIFEGLGVADNRRFNSRRRGRQSDHRLHNQGGRQGRSRNGAFRGQNDQNSRMVRLALKLAEFNIEWEHRPGVQKVVADVLSRNPVGNLDGSQISCAALRALALNS</sequence>
<feature type="region of interest" description="Disordered" evidence="1">
    <location>
        <begin position="73"/>
        <end position="107"/>
    </location>
</feature>
<keyword evidence="3" id="KW-1185">Reference proteome</keyword>
<comment type="caution">
    <text evidence="2">The sequence shown here is derived from an EMBL/GenBank/DDBJ whole genome shotgun (WGS) entry which is preliminary data.</text>
</comment>
<dbReference type="Proteomes" id="UP000887159">
    <property type="component" value="Unassembled WGS sequence"/>
</dbReference>
<accession>A0A8X6VUG0</accession>
<name>A0A8X6VUG0_TRICX</name>
<evidence type="ECO:0000256" key="1">
    <source>
        <dbReference type="SAM" id="MobiDB-lite"/>
    </source>
</evidence>
<dbReference type="AlphaFoldDB" id="A0A8X6VUG0"/>
<organism evidence="2 3">
    <name type="scientific">Trichonephila clavipes</name>
    <name type="common">Golden silk orbweaver</name>
    <name type="synonym">Nephila clavipes</name>
    <dbReference type="NCBI Taxonomy" id="2585209"/>
    <lineage>
        <taxon>Eukaryota</taxon>
        <taxon>Metazoa</taxon>
        <taxon>Ecdysozoa</taxon>
        <taxon>Arthropoda</taxon>
        <taxon>Chelicerata</taxon>
        <taxon>Arachnida</taxon>
        <taxon>Araneae</taxon>
        <taxon>Araneomorphae</taxon>
        <taxon>Entelegynae</taxon>
        <taxon>Araneoidea</taxon>
        <taxon>Nephilidae</taxon>
        <taxon>Trichonephila</taxon>
    </lineage>
</organism>
<dbReference type="EMBL" id="BMAU01021361">
    <property type="protein sequence ID" value="GFY22647.1"/>
    <property type="molecule type" value="Genomic_DNA"/>
</dbReference>
<evidence type="ECO:0000313" key="3">
    <source>
        <dbReference type="Proteomes" id="UP000887159"/>
    </source>
</evidence>
<reference evidence="2" key="1">
    <citation type="submission" date="2020-08" db="EMBL/GenBank/DDBJ databases">
        <title>Multicomponent nature underlies the extraordinary mechanical properties of spider dragline silk.</title>
        <authorList>
            <person name="Kono N."/>
            <person name="Nakamura H."/>
            <person name="Mori M."/>
            <person name="Yoshida Y."/>
            <person name="Ohtoshi R."/>
            <person name="Malay A.D."/>
            <person name="Moran D.A.P."/>
            <person name="Tomita M."/>
            <person name="Numata K."/>
            <person name="Arakawa K."/>
        </authorList>
    </citation>
    <scope>NUCLEOTIDE SEQUENCE</scope>
</reference>
<gene>
    <name evidence="2" type="primary">NCL1_45656</name>
    <name evidence="2" type="ORF">TNCV_2179081</name>
</gene>
<proteinExistence type="predicted"/>